<feature type="region of interest" description="Disordered" evidence="1">
    <location>
        <begin position="187"/>
        <end position="282"/>
    </location>
</feature>
<dbReference type="CDD" id="cd06093">
    <property type="entry name" value="PX_domain"/>
    <property type="match status" value="1"/>
</dbReference>
<reference evidence="3" key="1">
    <citation type="submission" date="2022-11" db="EMBL/GenBank/DDBJ databases">
        <authorList>
            <person name="Morgan W.R."/>
            <person name="Tartar A."/>
        </authorList>
    </citation>
    <scope>NUCLEOTIDE SEQUENCE</scope>
    <source>
        <strain evidence="3">ARSEF 373</strain>
    </source>
</reference>
<dbReference type="PROSITE" id="PS50195">
    <property type="entry name" value="PX"/>
    <property type="match status" value="1"/>
</dbReference>
<feature type="region of interest" description="Disordered" evidence="1">
    <location>
        <begin position="307"/>
        <end position="366"/>
    </location>
</feature>
<feature type="domain" description="PX" evidence="2">
    <location>
        <begin position="17"/>
        <end position="155"/>
    </location>
</feature>
<dbReference type="GO" id="GO:0035091">
    <property type="term" value="F:phosphatidylinositol binding"/>
    <property type="evidence" value="ECO:0007669"/>
    <property type="project" value="InterPro"/>
</dbReference>
<accession>A0AAV2ZFP6</accession>
<dbReference type="InterPro" id="IPR001683">
    <property type="entry name" value="PX_dom"/>
</dbReference>
<evidence type="ECO:0000313" key="3">
    <source>
        <dbReference type="EMBL" id="DBA03260.1"/>
    </source>
</evidence>
<sequence length="382" mass="42088">MTSLDRFSYSRNGAGALDENCQIRVAIASLDTINKKVQYHVRVQNVSTMQTWEVSRRYSEFLKLRNDLIESFKQAPKKCPGCKNYEKVINLFEFPKKHLFTSTTPVVLNYRKRALRAFLALLASHTFTPTPKCPTCSGFPFTAVRDFLTDGMIVDGAGDDRLSFEQIRDSIKVHDFIDYHPVSDRRTVTSDGQFRDSASKTATHQQKVEHQHTAATKPRPATKGQGRRRSSGGKPVARDSVGKPEYPTPPTSSMGSDAAPAPSALSIGSNPVSDDGEDEGVKVHNANDSFVSFSSSVAGPSALPANGSFQHSSVSKASNSSSLSKNSRGSRRSKRNSAKQASKKVVKEEEEEKKEEDEEDPYEEFGSVNLNFLKKLEVADGL</sequence>
<proteinExistence type="predicted"/>
<feature type="compositionally biased region" description="Basic residues" evidence="1">
    <location>
        <begin position="328"/>
        <end position="344"/>
    </location>
</feature>
<feature type="compositionally biased region" description="Low complexity" evidence="1">
    <location>
        <begin position="312"/>
        <end position="327"/>
    </location>
</feature>
<dbReference type="Proteomes" id="UP001146120">
    <property type="component" value="Unassembled WGS sequence"/>
</dbReference>
<keyword evidence="4" id="KW-1185">Reference proteome</keyword>
<dbReference type="SUPFAM" id="SSF64268">
    <property type="entry name" value="PX domain"/>
    <property type="match status" value="1"/>
</dbReference>
<gene>
    <name evidence="3" type="ORF">N0F65_011619</name>
</gene>
<dbReference type="AlphaFoldDB" id="A0AAV2ZFP6"/>
<protein>
    <recommendedName>
        <fullName evidence="2">PX domain-containing protein</fullName>
    </recommendedName>
</protein>
<feature type="compositionally biased region" description="Acidic residues" evidence="1">
    <location>
        <begin position="348"/>
        <end position="363"/>
    </location>
</feature>
<dbReference type="InterPro" id="IPR036871">
    <property type="entry name" value="PX_dom_sf"/>
</dbReference>
<evidence type="ECO:0000256" key="1">
    <source>
        <dbReference type="SAM" id="MobiDB-lite"/>
    </source>
</evidence>
<dbReference type="EMBL" id="DAKRPA010000021">
    <property type="protein sequence ID" value="DBA03260.1"/>
    <property type="molecule type" value="Genomic_DNA"/>
</dbReference>
<organism evidence="3 4">
    <name type="scientific">Lagenidium giganteum</name>
    <dbReference type="NCBI Taxonomy" id="4803"/>
    <lineage>
        <taxon>Eukaryota</taxon>
        <taxon>Sar</taxon>
        <taxon>Stramenopiles</taxon>
        <taxon>Oomycota</taxon>
        <taxon>Peronosporomycetes</taxon>
        <taxon>Pythiales</taxon>
        <taxon>Pythiaceae</taxon>
    </lineage>
</organism>
<evidence type="ECO:0000313" key="4">
    <source>
        <dbReference type="Proteomes" id="UP001146120"/>
    </source>
</evidence>
<dbReference type="Gene3D" id="3.30.1520.10">
    <property type="entry name" value="Phox-like domain"/>
    <property type="match status" value="1"/>
</dbReference>
<dbReference type="Pfam" id="PF00787">
    <property type="entry name" value="PX"/>
    <property type="match status" value="1"/>
</dbReference>
<feature type="compositionally biased region" description="Basic and acidic residues" evidence="1">
    <location>
        <begin position="187"/>
        <end position="198"/>
    </location>
</feature>
<name>A0AAV2ZFP6_9STRA</name>
<comment type="caution">
    <text evidence="3">The sequence shown here is derived from an EMBL/GenBank/DDBJ whole genome shotgun (WGS) entry which is preliminary data.</text>
</comment>
<reference evidence="3" key="2">
    <citation type="journal article" date="2023" name="Microbiol Resour">
        <title>Decontamination and Annotation of the Draft Genome Sequence of the Oomycete Lagenidium giganteum ARSEF 373.</title>
        <authorList>
            <person name="Morgan W.R."/>
            <person name="Tartar A."/>
        </authorList>
    </citation>
    <scope>NUCLEOTIDE SEQUENCE</scope>
    <source>
        <strain evidence="3">ARSEF 373</strain>
    </source>
</reference>
<evidence type="ECO:0000259" key="2">
    <source>
        <dbReference type="PROSITE" id="PS50195"/>
    </source>
</evidence>